<name>A0A844FGN4_9FIRM</name>
<comment type="caution">
    <text evidence="6">The sequence shown here is derived from an EMBL/GenBank/DDBJ whole genome shotgun (WGS) entry which is preliminary data.</text>
</comment>
<evidence type="ECO:0000259" key="2">
    <source>
        <dbReference type="Pfam" id="PF25791"/>
    </source>
</evidence>
<feature type="domain" description="Probable ATP-binding protein BrxC 4th six-stranded beta-sheet" evidence="4">
    <location>
        <begin position="555"/>
        <end position="727"/>
    </location>
</feature>
<evidence type="ECO:0000313" key="5">
    <source>
        <dbReference type="EMBL" id="MCG4565363.1"/>
    </source>
</evidence>
<evidence type="ECO:0000313" key="7">
    <source>
        <dbReference type="Proteomes" id="UP000462760"/>
    </source>
</evidence>
<dbReference type="RefSeq" id="WP_226808069.1">
    <property type="nucleotide sequence ID" value="NZ_JAJBNW010000026.1"/>
</dbReference>
<feature type="domain" description="Probable ATP-binding protein BrxC alpha-helical" evidence="3">
    <location>
        <begin position="864"/>
        <end position="986"/>
    </location>
</feature>
<evidence type="ECO:0000313" key="8">
    <source>
        <dbReference type="Proteomes" id="UP001108123"/>
    </source>
</evidence>
<organism evidence="6 7">
    <name type="scientific">Anaerosalibacter bizertensis</name>
    <dbReference type="NCBI Taxonomy" id="932217"/>
    <lineage>
        <taxon>Bacteria</taxon>
        <taxon>Bacillati</taxon>
        <taxon>Bacillota</taxon>
        <taxon>Tissierellia</taxon>
        <taxon>Tissierellales</taxon>
        <taxon>Sporanaerobacteraceae</taxon>
        <taxon>Anaerosalibacter</taxon>
    </lineage>
</organism>
<sequence>MIINELFKKDIGREIDGVITIGHEADRNIEMELEEYVVTKELHRYFGEFFKAYNKSIDNYTSNMGVWISGFFGSGKSHFLKILSYLLKNEEVEGKKAIEYFQGKIKDPDIFEDMEKACNMKNDVMLFNIESKSDSDSKSNKDSIVKVFNKVFNEMQGFSGILPWLADLERQMVKDGTYENFKKRFEEISGDTWEDKRDDFYFEEDSIVRALADTTKMSEEAARNWYHKAEENYSLSVEDFAKKVNEYIESQGEDHHVVFLVDEVGQYIGDDIGLMLNLQTVVEDLGTYCGGKAWVVVTSQQDIDSITRVKGNDFSKIQGRFKTRISLSSANVDEVIQKRLLDKKESTYETLKLYYIEKESILKNLITFSDTAEMKNYESSDNFAVNYPFIPYQFKLLQSVFNGIREHSSSGKHLSEGERSLLSGFQESAIKYYDSEVGVLIPFSAFYDTVEKFLDHDIKVVILQAYENNRLTDFDVEVLKLLYLIKYIKEVSGNIENISTLMVDHIDKDKIELKKEIESSLKKLLGETLIQKNGNEYVFLTNEEQDVNKEIKNIDINIDNVVNKVGELIFTGIYTDTKYRYSKEYYFDFNKSIDDKFISTQKYNIGVKVISPYYDIGVELSDQELRMLSSRENNVIIKLPQTSPIIEEMGEILRIETYIRKKRGTQISSIVEEILIRKAREVGGRRERLNTLINNGLREAEIYVNGDRLDVKSKNPVERINEGLRILIENKYNKLGYIQEFTESIDDLRKIISEDDSQMSIIDNTPNRLAVEEVNKHIEKKSRMYKVITMRSILDHFSDPPYGWKDLDIQAIILRLFKDQEVKFQIGSEYINIKDENLVDYVNKQKYQERLVIQEREKISKKYIVNARNLSNALFNRSYLPEDEDGIMDILKDLMTNELNVINDLLNDYKRQSRYPGKEVILNGKEAFEELLALEDASDFFKKLYELKDELLDYEDLVFDVKTFFKNQKEYFDKALDHLDIYEKNKSYILDEETLDIVKSMEKIIKSKEPYNSIAKLNSLTDKFAIKFAEILEKECEPVKKIIEDDRDIVLKEIEIYPFKDKFYSSFKANFEDMLDRIETVNSIPEAIAMKEESNRYKERAFKEIEEEKRILKRKREKEVEPESIKTCEPKKYDYEIKETEIIKLSKYVGGTRTIKNNEELEELLKEIERDLKRQLDNNKIIRLI</sequence>
<keyword evidence="8" id="KW-1185">Reference proteome</keyword>
<dbReference type="EMBL" id="VULR01000006">
    <property type="protein sequence ID" value="MSS43213.1"/>
    <property type="molecule type" value="Genomic_DNA"/>
</dbReference>
<reference evidence="5" key="2">
    <citation type="submission" date="2022-01" db="EMBL/GenBank/DDBJ databases">
        <title>Collection of gut derived symbiotic bacterial strains cultured from healthy donors.</title>
        <authorList>
            <person name="Lin H."/>
            <person name="Kohout C."/>
            <person name="Waligurski E."/>
            <person name="Pamer E.G."/>
        </authorList>
    </citation>
    <scope>NUCLEOTIDE SEQUENCE</scope>
    <source>
        <strain evidence="5">MSK.14.39</strain>
    </source>
</reference>
<protein>
    <submittedName>
        <fullName evidence="6">BREX system P-loop protein BrxC</fullName>
    </submittedName>
</protein>
<dbReference type="NCBIfam" id="NF033441">
    <property type="entry name" value="BREX_BrxC"/>
    <property type="match status" value="1"/>
</dbReference>
<feature type="coiled-coil region" evidence="1">
    <location>
        <begin position="1151"/>
        <end position="1178"/>
    </location>
</feature>
<dbReference type="Pfam" id="PF25791">
    <property type="entry name" value="WHD_BREX_BrxC"/>
    <property type="match status" value="1"/>
</dbReference>
<evidence type="ECO:0000313" key="6">
    <source>
        <dbReference type="EMBL" id="MSS43213.1"/>
    </source>
</evidence>
<reference evidence="6 7" key="1">
    <citation type="submission" date="2019-08" db="EMBL/GenBank/DDBJ databases">
        <title>In-depth cultivation of the pig gut microbiome towards novel bacterial diversity and tailored functional studies.</title>
        <authorList>
            <person name="Wylensek D."/>
            <person name="Hitch T.C.A."/>
            <person name="Clavel T."/>
        </authorList>
    </citation>
    <scope>NUCLEOTIDE SEQUENCE [LARGE SCALE GENOMIC DNA]</scope>
    <source>
        <strain evidence="6 7">Med78-601-WT-4W-RMD-3</strain>
    </source>
</reference>
<proteinExistence type="predicted"/>
<dbReference type="InterPro" id="IPR027417">
    <property type="entry name" value="P-loop_NTPase"/>
</dbReference>
<dbReference type="Proteomes" id="UP000462760">
    <property type="component" value="Unassembled WGS sequence"/>
</dbReference>
<dbReference type="AlphaFoldDB" id="A0A844FGN4"/>
<evidence type="ECO:0000256" key="1">
    <source>
        <dbReference type="SAM" id="Coils"/>
    </source>
</evidence>
<dbReference type="Pfam" id="PF25796">
    <property type="entry name" value="BREX_BrxC_4th"/>
    <property type="match status" value="1"/>
</dbReference>
<dbReference type="InterPro" id="IPR058037">
    <property type="entry name" value="BREX_BrxC_helical"/>
</dbReference>
<dbReference type="EMBL" id="JAKNID010000028">
    <property type="protein sequence ID" value="MCG4565363.1"/>
    <property type="molecule type" value="Genomic_DNA"/>
</dbReference>
<dbReference type="SUPFAM" id="SSF52540">
    <property type="entry name" value="P-loop containing nucleoside triphosphate hydrolases"/>
    <property type="match status" value="1"/>
</dbReference>
<dbReference type="InterPro" id="IPR047679">
    <property type="entry name" value="BREX_BrxC"/>
</dbReference>
<evidence type="ECO:0000259" key="3">
    <source>
        <dbReference type="Pfam" id="PF25792"/>
    </source>
</evidence>
<dbReference type="Pfam" id="PF25792">
    <property type="entry name" value="BREX_BrxC_helical"/>
    <property type="match status" value="1"/>
</dbReference>
<dbReference type="Proteomes" id="UP001108123">
    <property type="component" value="Unassembled WGS sequence"/>
</dbReference>
<dbReference type="InterPro" id="IPR058038">
    <property type="entry name" value="BREX_BrxC_wHTH"/>
</dbReference>
<feature type="domain" description="Probable ATP-binding protein BrxC winged helix-turn-helix" evidence="2">
    <location>
        <begin position="734"/>
        <end position="857"/>
    </location>
</feature>
<evidence type="ECO:0000259" key="4">
    <source>
        <dbReference type="Pfam" id="PF25796"/>
    </source>
</evidence>
<dbReference type="InterPro" id="IPR058036">
    <property type="entry name" value="BREX_BrxC_4th"/>
</dbReference>
<accession>A0A844FGN4</accession>
<gene>
    <name evidence="6" type="primary">brxC</name>
    <name evidence="6" type="ORF">FYJ27_05640</name>
    <name evidence="5" type="ORF">L0P62_07875</name>
</gene>
<keyword evidence="1" id="KW-0175">Coiled coil</keyword>